<keyword evidence="3 4" id="KW-0408">Iron</keyword>
<dbReference type="InterPro" id="IPR009056">
    <property type="entry name" value="Cyt_c-like_dom"/>
</dbReference>
<evidence type="ECO:0000256" key="5">
    <source>
        <dbReference type="SAM" id="MobiDB-lite"/>
    </source>
</evidence>
<evidence type="ECO:0000313" key="8">
    <source>
        <dbReference type="Proteomes" id="UP001302719"/>
    </source>
</evidence>
<feature type="region of interest" description="Disordered" evidence="5">
    <location>
        <begin position="74"/>
        <end position="107"/>
    </location>
</feature>
<dbReference type="Proteomes" id="UP001302719">
    <property type="component" value="Chromosome"/>
</dbReference>
<dbReference type="GO" id="GO:0046872">
    <property type="term" value="F:metal ion binding"/>
    <property type="evidence" value="ECO:0007669"/>
    <property type="project" value="UniProtKB-KW"/>
</dbReference>
<dbReference type="PANTHER" id="PTHR30600">
    <property type="entry name" value="CYTOCHROME C PEROXIDASE-RELATED"/>
    <property type="match status" value="1"/>
</dbReference>
<sequence length="524" mass="59021">MFTDPPMMNTTRRMKRMFITGILLLTASGLFGLVFAADHDKTQSWKAVPGKKELVPDIGPPAMVKDWQRAYPQYQPVGKGDTEEAPDAKPGTPNPEGIHTLGGRTPSSFVFDLSPKDPLEKVIEREGQQRSKIKAQQQQLLDERYDLSPQFVEGVTMTRGKPIPKGPTARLPKGLTFEQLAKMPPDEIKDKDLFPYLPLPHPLHSTGGMVFPSMMTDIHPERERFDVLHDMPDHFLPEFPPPVFLTSRPDLGDVSQGQEITNENFYALFDGILSPVQFDGVRLLVEKIPQQQFNATDDRKTISPSRGVACFDCHVNGHTNGAIHLNPDNRPQFSRFRIETPSLRGVNIQNVFGSKRALSSVEDFSEFENRSAYFDHDLATAEKKGRRDMTRTEVMKMAQFQKLVDFPPAPKLDLFGRLNSQKASEEELRGEALFLGKGKCVACHTAPYFTDNLMHDLRVEQFYHGRAEGSIKTFPLRGIKDSPPYLHDGRLLTLEDTVEFFALVTGVQLSKEEKADLSAYLRAL</sequence>
<dbReference type="RefSeq" id="WP_312640322.1">
    <property type="nucleotide sequence ID" value="NZ_CP116967.1"/>
</dbReference>
<evidence type="ECO:0000256" key="2">
    <source>
        <dbReference type="ARBA" id="ARBA00022723"/>
    </source>
</evidence>
<dbReference type="Gene3D" id="1.10.760.10">
    <property type="entry name" value="Cytochrome c-like domain"/>
    <property type="match status" value="1"/>
</dbReference>
<dbReference type="EMBL" id="CP116967">
    <property type="protein sequence ID" value="WNM56679.1"/>
    <property type="molecule type" value="Genomic_DNA"/>
</dbReference>
<organism evidence="7 8">
    <name type="scientific">Candidatus Nitrospira allomarina</name>
    <dbReference type="NCBI Taxonomy" id="3020900"/>
    <lineage>
        <taxon>Bacteria</taxon>
        <taxon>Pseudomonadati</taxon>
        <taxon>Nitrospirota</taxon>
        <taxon>Nitrospiria</taxon>
        <taxon>Nitrospirales</taxon>
        <taxon>Nitrospiraceae</taxon>
        <taxon>Nitrospira</taxon>
    </lineage>
</organism>
<evidence type="ECO:0000313" key="7">
    <source>
        <dbReference type="EMBL" id="WNM56679.1"/>
    </source>
</evidence>
<keyword evidence="2 4" id="KW-0479">Metal-binding</keyword>
<evidence type="ECO:0000256" key="1">
    <source>
        <dbReference type="ARBA" id="ARBA00022617"/>
    </source>
</evidence>
<reference evidence="7 8" key="1">
    <citation type="submission" date="2023-01" db="EMBL/GenBank/DDBJ databases">
        <title>Cultivation and genomic characterization of new, ubiquitous marine nitrite-oxidizing bacteria from the Nitrospirales.</title>
        <authorList>
            <person name="Mueller A.J."/>
            <person name="Daebeler A."/>
            <person name="Herbold C.W."/>
            <person name="Kirkegaard R.H."/>
            <person name="Daims H."/>
        </authorList>
    </citation>
    <scope>NUCLEOTIDE SEQUENCE [LARGE SCALE GENOMIC DNA]</scope>
    <source>
        <strain evidence="7 8">VA</strain>
    </source>
</reference>
<dbReference type="GO" id="GO:0009055">
    <property type="term" value="F:electron transfer activity"/>
    <property type="evidence" value="ECO:0007669"/>
    <property type="project" value="InterPro"/>
</dbReference>
<dbReference type="KEGG" id="nall:PP769_11895"/>
<keyword evidence="8" id="KW-1185">Reference proteome</keyword>
<dbReference type="InterPro" id="IPR051395">
    <property type="entry name" value="Cytochrome_c_Peroxidase/MauG"/>
</dbReference>
<dbReference type="GO" id="GO:0020037">
    <property type="term" value="F:heme binding"/>
    <property type="evidence" value="ECO:0007669"/>
    <property type="project" value="InterPro"/>
</dbReference>
<dbReference type="InterPro" id="IPR036909">
    <property type="entry name" value="Cyt_c-like_dom_sf"/>
</dbReference>
<name>A0AA96G792_9BACT</name>
<dbReference type="SUPFAM" id="SSF46626">
    <property type="entry name" value="Cytochrome c"/>
    <property type="match status" value="1"/>
</dbReference>
<proteinExistence type="predicted"/>
<gene>
    <name evidence="7" type="ORF">PP769_11895</name>
</gene>
<accession>A0AA96G792</accession>
<keyword evidence="1 4" id="KW-0349">Heme</keyword>
<dbReference type="GO" id="GO:0004130">
    <property type="term" value="F:cytochrome-c peroxidase activity"/>
    <property type="evidence" value="ECO:0007669"/>
    <property type="project" value="TreeGrafter"/>
</dbReference>
<dbReference type="PROSITE" id="PS51007">
    <property type="entry name" value="CYTC"/>
    <property type="match status" value="1"/>
</dbReference>
<dbReference type="AlphaFoldDB" id="A0AA96G792"/>
<protein>
    <submittedName>
        <fullName evidence="7">Cytochrome B6</fullName>
    </submittedName>
</protein>
<evidence type="ECO:0000256" key="3">
    <source>
        <dbReference type="ARBA" id="ARBA00023004"/>
    </source>
</evidence>
<evidence type="ECO:0000259" key="6">
    <source>
        <dbReference type="PROSITE" id="PS51007"/>
    </source>
</evidence>
<dbReference type="PANTHER" id="PTHR30600:SF13">
    <property type="entry name" value="METHYLAMINE UTILIZATION PROTEIN"/>
    <property type="match status" value="1"/>
</dbReference>
<feature type="domain" description="Cytochrome c" evidence="6">
    <location>
        <begin position="425"/>
        <end position="524"/>
    </location>
</feature>
<evidence type="ECO:0000256" key="4">
    <source>
        <dbReference type="PROSITE-ProRule" id="PRU00433"/>
    </source>
</evidence>